<dbReference type="InParanoid" id="F4RWA5"/>
<keyword evidence="3" id="KW-1185">Reference proteome</keyword>
<organism evidence="3">
    <name type="scientific">Melampsora larici-populina (strain 98AG31 / pathotype 3-4-7)</name>
    <name type="common">Poplar leaf rust fungus</name>
    <dbReference type="NCBI Taxonomy" id="747676"/>
    <lineage>
        <taxon>Eukaryota</taxon>
        <taxon>Fungi</taxon>
        <taxon>Dikarya</taxon>
        <taxon>Basidiomycota</taxon>
        <taxon>Pucciniomycotina</taxon>
        <taxon>Pucciniomycetes</taxon>
        <taxon>Pucciniales</taxon>
        <taxon>Melampsoraceae</taxon>
        <taxon>Melampsora</taxon>
    </lineage>
</organism>
<evidence type="ECO:0000256" key="1">
    <source>
        <dbReference type="SAM" id="MobiDB-lite"/>
    </source>
</evidence>
<evidence type="ECO:0000313" key="3">
    <source>
        <dbReference type="Proteomes" id="UP000001072"/>
    </source>
</evidence>
<dbReference type="RefSeq" id="XP_007413385.1">
    <property type="nucleotide sequence ID" value="XM_007413323.1"/>
</dbReference>
<feature type="compositionally biased region" description="Low complexity" evidence="1">
    <location>
        <begin position="45"/>
        <end position="54"/>
    </location>
</feature>
<dbReference type="HOGENOM" id="CLU_030194_0_0_1"/>
<dbReference type="AlphaFoldDB" id="F4RWA5"/>
<name>F4RWA5_MELLP</name>
<evidence type="ECO:0000313" key="2">
    <source>
        <dbReference type="EMBL" id="EGG03250.1"/>
    </source>
</evidence>
<dbReference type="VEuPathDB" id="FungiDB:MELLADRAFT_90259"/>
<dbReference type="EMBL" id="GL883125">
    <property type="protein sequence ID" value="EGG03250.1"/>
    <property type="molecule type" value="Genomic_DNA"/>
</dbReference>
<dbReference type="GeneID" id="18935508"/>
<dbReference type="Proteomes" id="UP000001072">
    <property type="component" value="Unassembled WGS sequence"/>
</dbReference>
<feature type="region of interest" description="Disordered" evidence="1">
    <location>
        <begin position="1"/>
        <end position="63"/>
    </location>
</feature>
<proteinExistence type="predicted"/>
<dbReference type="KEGG" id="mlr:MELLADRAFT_90259"/>
<gene>
    <name evidence="2" type="ORF">MELLADRAFT_90259</name>
</gene>
<accession>F4RWA5</accession>
<feature type="compositionally biased region" description="Polar residues" evidence="1">
    <location>
        <begin position="1"/>
        <end position="35"/>
    </location>
</feature>
<sequence>MSAQNNGRSQPYTLSTPRGGINSSSVPTNSANRASARSIRGLGAGSNTSNGGSSEPMTPQPSGVSTDVILAAIASLTAKLEKEVLMMSDTLQQEINTMSNRLDEEIGNLSNKFNEDFGKVEEQLTITSNRIERVTNSVEELATTVTSDVGHNAGNVQRNAAGSTGPATPAVPWTYTYELKQRVYAFAYDLVHLPNIAGYTALEDPNGDLLATSLFNTIKQKINKIPGTWATEQLPPVVNGMQDVAATQRYTSLVKDAGKHAREKLHNLVLHNIKNPSGTVPDLKRLLHRNLSKQLFGQIARQCGKTAEGLDAQAYWLGTLSATRLRIAYLQRREALCIFQSLRAGGGGGNIWHRVDLQLHHLVVQGSLYSSAFYKLIYDQDRALFDGKGYFDNIIEPTKSFDLPLEEEITEEMERIEQAGGSIVLED</sequence>
<protein>
    <submittedName>
        <fullName evidence="2">Uncharacterized protein</fullName>
    </submittedName>
</protein>
<reference evidence="3" key="1">
    <citation type="journal article" date="2011" name="Proc. Natl. Acad. Sci. U.S.A.">
        <title>Obligate biotrophy features unraveled by the genomic analysis of rust fungi.</title>
        <authorList>
            <person name="Duplessis S."/>
            <person name="Cuomo C.A."/>
            <person name="Lin Y.-C."/>
            <person name="Aerts A."/>
            <person name="Tisserant E."/>
            <person name="Veneault-Fourrey C."/>
            <person name="Joly D.L."/>
            <person name="Hacquard S."/>
            <person name="Amselem J."/>
            <person name="Cantarel B.L."/>
            <person name="Chiu R."/>
            <person name="Coutinho P.M."/>
            <person name="Feau N."/>
            <person name="Field M."/>
            <person name="Frey P."/>
            <person name="Gelhaye E."/>
            <person name="Goldberg J."/>
            <person name="Grabherr M.G."/>
            <person name="Kodira C.D."/>
            <person name="Kohler A."/>
            <person name="Kuees U."/>
            <person name="Lindquist E.A."/>
            <person name="Lucas S.M."/>
            <person name="Mago R."/>
            <person name="Mauceli E."/>
            <person name="Morin E."/>
            <person name="Murat C."/>
            <person name="Pangilinan J.L."/>
            <person name="Park R."/>
            <person name="Pearson M."/>
            <person name="Quesneville H."/>
            <person name="Rouhier N."/>
            <person name="Sakthikumar S."/>
            <person name="Salamov A.A."/>
            <person name="Schmutz J."/>
            <person name="Selles B."/>
            <person name="Shapiro H."/>
            <person name="Tanguay P."/>
            <person name="Tuskan G.A."/>
            <person name="Henrissat B."/>
            <person name="Van de Peer Y."/>
            <person name="Rouze P."/>
            <person name="Ellis J.G."/>
            <person name="Dodds P.N."/>
            <person name="Schein J.E."/>
            <person name="Zhong S."/>
            <person name="Hamelin R.C."/>
            <person name="Grigoriev I.V."/>
            <person name="Szabo L.J."/>
            <person name="Martin F."/>
        </authorList>
    </citation>
    <scope>NUCLEOTIDE SEQUENCE [LARGE SCALE GENOMIC DNA]</scope>
    <source>
        <strain evidence="3">98AG31 / pathotype 3-4-7</strain>
    </source>
</reference>